<protein>
    <recommendedName>
        <fullName evidence="4">CxC2-like cysteine cluster KDZ transposase-associated domain-containing protein</fullName>
    </recommendedName>
</protein>
<keyword evidence="1" id="KW-1133">Transmembrane helix</keyword>
<dbReference type="Pfam" id="PF18758">
    <property type="entry name" value="KDZ"/>
    <property type="match status" value="1"/>
</dbReference>
<reference evidence="2" key="1">
    <citation type="journal article" date="2018" name="Genome Biol. Evol.">
        <title>Genomics and development of Lentinus tigrinus, a white-rot wood-decaying mushroom with dimorphic fruiting bodies.</title>
        <authorList>
            <person name="Wu B."/>
            <person name="Xu Z."/>
            <person name="Knudson A."/>
            <person name="Carlson A."/>
            <person name="Chen N."/>
            <person name="Kovaka S."/>
            <person name="LaButti K."/>
            <person name="Lipzen A."/>
            <person name="Pennachio C."/>
            <person name="Riley R."/>
            <person name="Schakwitz W."/>
            <person name="Umezawa K."/>
            <person name="Ohm R.A."/>
            <person name="Grigoriev I.V."/>
            <person name="Nagy L.G."/>
            <person name="Gibbons J."/>
            <person name="Hibbett D."/>
        </authorList>
    </citation>
    <scope>NUCLEOTIDE SEQUENCE [LARGE SCALE GENOMIC DNA]</scope>
    <source>
        <strain evidence="2">ALCF2SS1-6</strain>
    </source>
</reference>
<feature type="non-terminal residue" evidence="2">
    <location>
        <position position="297"/>
    </location>
</feature>
<dbReference type="OrthoDB" id="2750871at2759"/>
<name>A0A5C2RNB6_9APHY</name>
<accession>A0A5C2RNB6</accession>
<feature type="transmembrane region" description="Helical" evidence="1">
    <location>
        <begin position="110"/>
        <end position="131"/>
    </location>
</feature>
<dbReference type="STRING" id="1328759.A0A5C2RNB6"/>
<dbReference type="InterPro" id="IPR040521">
    <property type="entry name" value="KDZ"/>
</dbReference>
<organism evidence="2 3">
    <name type="scientific">Lentinus tigrinus ALCF2SS1-6</name>
    <dbReference type="NCBI Taxonomy" id="1328759"/>
    <lineage>
        <taxon>Eukaryota</taxon>
        <taxon>Fungi</taxon>
        <taxon>Dikarya</taxon>
        <taxon>Basidiomycota</taxon>
        <taxon>Agaricomycotina</taxon>
        <taxon>Agaricomycetes</taxon>
        <taxon>Polyporales</taxon>
        <taxon>Polyporaceae</taxon>
        <taxon>Lentinus</taxon>
    </lineage>
</organism>
<gene>
    <name evidence="2" type="ORF">L227DRAFT_568882</name>
</gene>
<keyword evidence="1" id="KW-0812">Transmembrane</keyword>
<evidence type="ECO:0000256" key="1">
    <source>
        <dbReference type="SAM" id="Phobius"/>
    </source>
</evidence>
<sequence length="297" mass="34008">WKYCRGVVLDGNFTAQHRPMKNPAEDVPFADGHAFTVGTKRYKEHLGMKEEFPTENTCHDHRAVLNTAVSRGKYEATGIGAAACSRHGFFQPHSCVDFQGGERQMNMDYIVHWILAFLNGLTVVLLLYDIMCQYYKRFHERFEKSTYLTMPPGITFLRGIGQFHVHGHLPRCFPRFSLNFIRGIGIQDGEILETLWNKTNGIADSSRGMGDSHRHELIDDRMNDSNWLKVTRIVPSLVRKWKRVCAELPEAVEKFEGLLNKTSPEDSSQWLADALEADRERDENVEAMDVYAMEPAP</sequence>
<keyword evidence="3" id="KW-1185">Reference proteome</keyword>
<dbReference type="Proteomes" id="UP000313359">
    <property type="component" value="Unassembled WGS sequence"/>
</dbReference>
<evidence type="ECO:0000313" key="2">
    <source>
        <dbReference type="EMBL" id="RPD52015.1"/>
    </source>
</evidence>
<dbReference type="AlphaFoldDB" id="A0A5C2RNB6"/>
<feature type="non-terminal residue" evidence="2">
    <location>
        <position position="1"/>
    </location>
</feature>
<dbReference type="EMBL" id="ML122525">
    <property type="protein sequence ID" value="RPD52015.1"/>
    <property type="molecule type" value="Genomic_DNA"/>
</dbReference>
<keyword evidence="1" id="KW-0472">Membrane</keyword>
<evidence type="ECO:0000313" key="3">
    <source>
        <dbReference type="Proteomes" id="UP000313359"/>
    </source>
</evidence>
<proteinExistence type="predicted"/>
<evidence type="ECO:0008006" key="4">
    <source>
        <dbReference type="Google" id="ProtNLM"/>
    </source>
</evidence>